<dbReference type="EMBL" id="BGPR01001404">
    <property type="protein sequence ID" value="GBM53057.1"/>
    <property type="molecule type" value="Genomic_DNA"/>
</dbReference>
<gene>
    <name evidence="1" type="ORF">AVEN_58780_1</name>
</gene>
<protein>
    <submittedName>
        <fullName evidence="1">Uncharacterized protein</fullName>
    </submittedName>
</protein>
<name>A0A4Y2GIQ0_ARAVE</name>
<keyword evidence="2" id="KW-1185">Reference proteome</keyword>
<dbReference type="AlphaFoldDB" id="A0A4Y2GIQ0"/>
<accession>A0A4Y2GIQ0</accession>
<reference evidence="1 2" key="1">
    <citation type="journal article" date="2019" name="Sci. Rep.">
        <title>Orb-weaving spider Araneus ventricosus genome elucidates the spidroin gene catalogue.</title>
        <authorList>
            <person name="Kono N."/>
            <person name="Nakamura H."/>
            <person name="Ohtoshi R."/>
            <person name="Moran D.A.P."/>
            <person name="Shinohara A."/>
            <person name="Yoshida Y."/>
            <person name="Fujiwara M."/>
            <person name="Mori M."/>
            <person name="Tomita M."/>
            <person name="Arakawa K."/>
        </authorList>
    </citation>
    <scope>NUCLEOTIDE SEQUENCE [LARGE SCALE GENOMIC DNA]</scope>
</reference>
<comment type="caution">
    <text evidence="1">The sequence shown here is derived from an EMBL/GenBank/DDBJ whole genome shotgun (WGS) entry which is preliminary data.</text>
</comment>
<sequence>MGITYITQSNDAIATSNNSDAIATSNNSDAIATSNNLQHNSNQQHSNMQILDSVEDGALAVISPTFEDKLSRQFRQTPSVQKFETKRKFLGCYYQ</sequence>
<organism evidence="1 2">
    <name type="scientific">Araneus ventricosus</name>
    <name type="common">Orbweaver spider</name>
    <name type="synonym">Epeira ventricosa</name>
    <dbReference type="NCBI Taxonomy" id="182803"/>
    <lineage>
        <taxon>Eukaryota</taxon>
        <taxon>Metazoa</taxon>
        <taxon>Ecdysozoa</taxon>
        <taxon>Arthropoda</taxon>
        <taxon>Chelicerata</taxon>
        <taxon>Arachnida</taxon>
        <taxon>Araneae</taxon>
        <taxon>Araneomorphae</taxon>
        <taxon>Entelegynae</taxon>
        <taxon>Araneoidea</taxon>
        <taxon>Araneidae</taxon>
        <taxon>Araneus</taxon>
    </lineage>
</organism>
<evidence type="ECO:0000313" key="1">
    <source>
        <dbReference type="EMBL" id="GBM53057.1"/>
    </source>
</evidence>
<dbReference type="Proteomes" id="UP000499080">
    <property type="component" value="Unassembled WGS sequence"/>
</dbReference>
<evidence type="ECO:0000313" key="2">
    <source>
        <dbReference type="Proteomes" id="UP000499080"/>
    </source>
</evidence>
<proteinExistence type="predicted"/>